<feature type="compositionally biased region" description="Basic and acidic residues" evidence="1">
    <location>
        <begin position="1"/>
        <end position="18"/>
    </location>
</feature>
<keyword evidence="3" id="KW-1185">Reference proteome</keyword>
<dbReference type="STRING" id="1774273.LPB03_02260"/>
<dbReference type="EMBL" id="LSFM01000013">
    <property type="protein sequence ID" value="OBY65940.1"/>
    <property type="molecule type" value="Genomic_DNA"/>
</dbReference>
<dbReference type="KEGG" id="pob:LPB03_02260"/>
<gene>
    <name evidence="2" type="ORF">LPB3_02820</name>
</gene>
<dbReference type="AlphaFoldDB" id="A0A1B8U242"/>
<dbReference type="RefSeq" id="WP_065318081.1">
    <property type="nucleotide sequence ID" value="NZ_CP017477.1"/>
</dbReference>
<comment type="caution">
    <text evidence="2">The sequence shown here is derived from an EMBL/GenBank/DDBJ whole genome shotgun (WGS) entry which is preliminary data.</text>
</comment>
<proteinExistence type="predicted"/>
<dbReference type="Proteomes" id="UP000092584">
    <property type="component" value="Unassembled WGS sequence"/>
</dbReference>
<dbReference type="OrthoDB" id="9897260at2"/>
<evidence type="ECO:0000313" key="2">
    <source>
        <dbReference type="EMBL" id="OBY65940.1"/>
    </source>
</evidence>
<sequence length="72" mass="8179">MGKDEKSINKKSVNKDGVTENGIGAQNIETREKKMLEFYGKDILIGKDIDEVKKISESHESLQSRLLNKIMK</sequence>
<evidence type="ECO:0000256" key="1">
    <source>
        <dbReference type="SAM" id="MobiDB-lite"/>
    </source>
</evidence>
<protein>
    <submittedName>
        <fullName evidence="2">Uncharacterized protein</fullName>
    </submittedName>
</protein>
<feature type="region of interest" description="Disordered" evidence="1">
    <location>
        <begin position="1"/>
        <end position="20"/>
    </location>
</feature>
<accession>A0A1B8U242</accession>
<organism evidence="2 3">
    <name type="scientific">Polaribacter vadi</name>
    <dbReference type="NCBI Taxonomy" id="1774273"/>
    <lineage>
        <taxon>Bacteria</taxon>
        <taxon>Pseudomonadati</taxon>
        <taxon>Bacteroidota</taxon>
        <taxon>Flavobacteriia</taxon>
        <taxon>Flavobacteriales</taxon>
        <taxon>Flavobacteriaceae</taxon>
    </lineage>
</organism>
<reference evidence="3" key="1">
    <citation type="submission" date="2016-02" db="EMBL/GenBank/DDBJ databases">
        <authorList>
            <person name="Shin S.-K."/>
            <person name="Yi H."/>
            <person name="Kim E."/>
        </authorList>
    </citation>
    <scope>NUCLEOTIDE SEQUENCE [LARGE SCALE GENOMIC DNA]</scope>
    <source>
        <strain evidence="3">LPB0003</strain>
    </source>
</reference>
<evidence type="ECO:0000313" key="3">
    <source>
        <dbReference type="Proteomes" id="UP000092584"/>
    </source>
</evidence>
<name>A0A1B8U242_9FLAO</name>